<gene>
    <name evidence="1" type="ORF">MM415B02183_0003</name>
</gene>
<sequence length="359" mass="41438">MPLSFSQFYSSSPGQPAPYMAQQQAEAALVEQQRVAAWIRNNPQRAQALGIVESDWDRQVRERKEHEQQMRERAEQIKQDYELTTSLAEKKRLSRLQNGFNAAVNSGIFDSSEIDVIKKQVMIEAMDLPKTLVEKTQQQKQMDALREKGMEIGVPFQWEDGNTYTMEFDASGNLKQKLQLRFDQSRAYQEMELQDRFTKYIGDQRLKMMSERNPDGTPTYSTEGIESLLEGAYPQYRQQKEMQRQQEQAMQQQLESIPWWQKAQSAGVEVIPSDISLPEDTGQAQVILRALWKKYNGTAPPAGTEDYLRFIHASKLLRAYESERLQPAPSKTFKKQKAKITPGHIQSRFSPLDTTEVIF</sequence>
<reference evidence="1" key="1">
    <citation type="submission" date="2020-03" db="EMBL/GenBank/DDBJ databases">
        <title>The deep terrestrial virosphere.</title>
        <authorList>
            <person name="Holmfeldt K."/>
            <person name="Nilsson E."/>
            <person name="Simone D."/>
            <person name="Lopez-Fernandez M."/>
            <person name="Wu X."/>
            <person name="de Brujin I."/>
            <person name="Lundin D."/>
            <person name="Andersson A."/>
            <person name="Bertilsson S."/>
            <person name="Dopson M."/>
        </authorList>
    </citation>
    <scope>NUCLEOTIDE SEQUENCE</scope>
    <source>
        <strain evidence="1">MM415B02183</strain>
    </source>
</reference>
<accession>A0A6M3KVD4</accession>
<dbReference type="AlphaFoldDB" id="A0A6M3KVD4"/>
<proteinExistence type="predicted"/>
<evidence type="ECO:0000313" key="1">
    <source>
        <dbReference type="EMBL" id="QJA85702.1"/>
    </source>
</evidence>
<organism evidence="1">
    <name type="scientific">viral metagenome</name>
    <dbReference type="NCBI Taxonomy" id="1070528"/>
    <lineage>
        <taxon>unclassified sequences</taxon>
        <taxon>metagenomes</taxon>
        <taxon>organismal metagenomes</taxon>
    </lineage>
</organism>
<protein>
    <submittedName>
        <fullName evidence="1">Uncharacterized protein</fullName>
    </submittedName>
</protein>
<dbReference type="EMBL" id="MT142590">
    <property type="protein sequence ID" value="QJA85702.1"/>
    <property type="molecule type" value="Genomic_DNA"/>
</dbReference>
<name>A0A6M3KVD4_9ZZZZ</name>